<gene>
    <name evidence="1" type="ORF">LCGC14_2114630</name>
</gene>
<comment type="caution">
    <text evidence="1">The sequence shown here is derived from an EMBL/GenBank/DDBJ whole genome shotgun (WGS) entry which is preliminary data.</text>
</comment>
<protein>
    <recommendedName>
        <fullName evidence="2">ATP-dependent Clp protease proteolytic subunit</fullName>
    </recommendedName>
</protein>
<evidence type="ECO:0008006" key="2">
    <source>
        <dbReference type="Google" id="ProtNLM"/>
    </source>
</evidence>
<feature type="non-terminal residue" evidence="1">
    <location>
        <position position="106"/>
    </location>
</feature>
<dbReference type="AlphaFoldDB" id="A0A0F9H2C6"/>
<proteinExistence type="predicted"/>
<evidence type="ECO:0000313" key="1">
    <source>
        <dbReference type="EMBL" id="KKL69467.1"/>
    </source>
</evidence>
<dbReference type="InterPro" id="IPR029045">
    <property type="entry name" value="ClpP/crotonase-like_dom_sf"/>
</dbReference>
<dbReference type="InterPro" id="IPR023562">
    <property type="entry name" value="ClpP/TepA"/>
</dbReference>
<dbReference type="Pfam" id="PF00574">
    <property type="entry name" value="CLP_protease"/>
    <property type="match status" value="1"/>
</dbReference>
<accession>A0A0F9H2C6</accession>
<dbReference type="SUPFAM" id="SSF52096">
    <property type="entry name" value="ClpP/crotonase"/>
    <property type="match status" value="1"/>
</dbReference>
<dbReference type="EMBL" id="LAZR01026200">
    <property type="protein sequence ID" value="KKL69467.1"/>
    <property type="molecule type" value="Genomic_DNA"/>
</dbReference>
<sequence>MVEFLRDREAFSQLSNKAGFSTRDNWYEIDNRSDDEAVIYVYSEIGYFGATAEEFVAELKDITAPKITVRINSLGGSIFETIGIFNALRSHPAQITTQVDAVAASA</sequence>
<name>A0A0F9H2C6_9ZZZZ</name>
<dbReference type="Gene3D" id="3.90.226.10">
    <property type="entry name" value="2-enoyl-CoA Hydratase, Chain A, domain 1"/>
    <property type="match status" value="1"/>
</dbReference>
<reference evidence="1" key="1">
    <citation type="journal article" date="2015" name="Nature">
        <title>Complex archaea that bridge the gap between prokaryotes and eukaryotes.</title>
        <authorList>
            <person name="Spang A."/>
            <person name="Saw J.H."/>
            <person name="Jorgensen S.L."/>
            <person name="Zaremba-Niedzwiedzka K."/>
            <person name="Martijn J."/>
            <person name="Lind A.E."/>
            <person name="van Eijk R."/>
            <person name="Schleper C."/>
            <person name="Guy L."/>
            <person name="Ettema T.J."/>
        </authorList>
    </citation>
    <scope>NUCLEOTIDE SEQUENCE</scope>
</reference>
<organism evidence="1">
    <name type="scientific">marine sediment metagenome</name>
    <dbReference type="NCBI Taxonomy" id="412755"/>
    <lineage>
        <taxon>unclassified sequences</taxon>
        <taxon>metagenomes</taxon>
        <taxon>ecological metagenomes</taxon>
    </lineage>
</organism>